<organism evidence="2 3">
    <name type="scientific">Ascobolus immersus RN42</name>
    <dbReference type="NCBI Taxonomy" id="1160509"/>
    <lineage>
        <taxon>Eukaryota</taxon>
        <taxon>Fungi</taxon>
        <taxon>Dikarya</taxon>
        <taxon>Ascomycota</taxon>
        <taxon>Pezizomycotina</taxon>
        <taxon>Pezizomycetes</taxon>
        <taxon>Pezizales</taxon>
        <taxon>Ascobolaceae</taxon>
        <taxon>Ascobolus</taxon>
    </lineage>
</organism>
<evidence type="ECO:0000313" key="2">
    <source>
        <dbReference type="EMBL" id="RPA83694.1"/>
    </source>
</evidence>
<sequence>MWLFGFGTRICLLFFLTVWSFMLILCLLLVIQVPLLVRRDASNVNQSALRSNCRAFGSCDMLLRVAHFLVLLLPLGPVFSVIGWSLTYNICRLTFSLRYK</sequence>
<proteinExistence type="predicted"/>
<dbReference type="EMBL" id="ML119663">
    <property type="protein sequence ID" value="RPA83694.1"/>
    <property type="molecule type" value="Genomic_DNA"/>
</dbReference>
<dbReference type="AlphaFoldDB" id="A0A3N4IPZ9"/>
<gene>
    <name evidence="2" type="ORF">BJ508DRAFT_56991</name>
</gene>
<keyword evidence="1" id="KW-0812">Transmembrane</keyword>
<feature type="transmembrane region" description="Helical" evidence="1">
    <location>
        <begin position="12"/>
        <end position="37"/>
    </location>
</feature>
<dbReference type="Proteomes" id="UP000275078">
    <property type="component" value="Unassembled WGS sequence"/>
</dbReference>
<keyword evidence="1" id="KW-0472">Membrane</keyword>
<protein>
    <submittedName>
        <fullName evidence="2">Uncharacterized protein</fullName>
    </submittedName>
</protein>
<name>A0A3N4IPZ9_ASCIM</name>
<keyword evidence="3" id="KW-1185">Reference proteome</keyword>
<evidence type="ECO:0000313" key="3">
    <source>
        <dbReference type="Proteomes" id="UP000275078"/>
    </source>
</evidence>
<reference evidence="2 3" key="1">
    <citation type="journal article" date="2018" name="Nat. Ecol. Evol.">
        <title>Pezizomycetes genomes reveal the molecular basis of ectomycorrhizal truffle lifestyle.</title>
        <authorList>
            <person name="Murat C."/>
            <person name="Payen T."/>
            <person name="Noel B."/>
            <person name="Kuo A."/>
            <person name="Morin E."/>
            <person name="Chen J."/>
            <person name="Kohler A."/>
            <person name="Krizsan K."/>
            <person name="Balestrini R."/>
            <person name="Da Silva C."/>
            <person name="Montanini B."/>
            <person name="Hainaut M."/>
            <person name="Levati E."/>
            <person name="Barry K.W."/>
            <person name="Belfiori B."/>
            <person name="Cichocki N."/>
            <person name="Clum A."/>
            <person name="Dockter R.B."/>
            <person name="Fauchery L."/>
            <person name="Guy J."/>
            <person name="Iotti M."/>
            <person name="Le Tacon F."/>
            <person name="Lindquist E.A."/>
            <person name="Lipzen A."/>
            <person name="Malagnac F."/>
            <person name="Mello A."/>
            <person name="Molinier V."/>
            <person name="Miyauchi S."/>
            <person name="Poulain J."/>
            <person name="Riccioni C."/>
            <person name="Rubini A."/>
            <person name="Sitrit Y."/>
            <person name="Splivallo R."/>
            <person name="Traeger S."/>
            <person name="Wang M."/>
            <person name="Zifcakova L."/>
            <person name="Wipf D."/>
            <person name="Zambonelli A."/>
            <person name="Paolocci F."/>
            <person name="Nowrousian M."/>
            <person name="Ottonello S."/>
            <person name="Baldrian P."/>
            <person name="Spatafora J.W."/>
            <person name="Henrissat B."/>
            <person name="Nagy L.G."/>
            <person name="Aury J.M."/>
            <person name="Wincker P."/>
            <person name="Grigoriev I.V."/>
            <person name="Bonfante P."/>
            <person name="Martin F.M."/>
        </authorList>
    </citation>
    <scope>NUCLEOTIDE SEQUENCE [LARGE SCALE GENOMIC DNA]</scope>
    <source>
        <strain evidence="2 3">RN42</strain>
    </source>
</reference>
<keyword evidence="1" id="KW-1133">Transmembrane helix</keyword>
<accession>A0A3N4IPZ9</accession>
<evidence type="ECO:0000256" key="1">
    <source>
        <dbReference type="SAM" id="Phobius"/>
    </source>
</evidence>
<feature type="transmembrane region" description="Helical" evidence="1">
    <location>
        <begin position="68"/>
        <end position="91"/>
    </location>
</feature>